<dbReference type="InterPro" id="IPR014216">
    <property type="entry name" value="ABC_transptr_CydD"/>
</dbReference>
<dbReference type="PROSITE" id="PS50893">
    <property type="entry name" value="ABC_TRANSPORTER_2"/>
    <property type="match status" value="1"/>
</dbReference>
<dbReference type="Pfam" id="PF00005">
    <property type="entry name" value="ABC_tran"/>
    <property type="match status" value="1"/>
</dbReference>
<dbReference type="PROSITE" id="PS50929">
    <property type="entry name" value="ABC_TM1F"/>
    <property type="match status" value="1"/>
</dbReference>
<evidence type="ECO:0000259" key="9">
    <source>
        <dbReference type="PROSITE" id="PS50929"/>
    </source>
</evidence>
<evidence type="ECO:0000256" key="3">
    <source>
        <dbReference type="ARBA" id="ARBA00022741"/>
    </source>
</evidence>
<accession>A0ABT1HA28</accession>
<dbReference type="EMBL" id="JAMTCJ010000001">
    <property type="protein sequence ID" value="MCP2175107.1"/>
    <property type="molecule type" value="Genomic_DNA"/>
</dbReference>
<comment type="subcellular location">
    <subcellularLocation>
        <location evidence="1">Cell membrane</location>
        <topology evidence="1">Multi-pass membrane protein</topology>
    </subcellularLocation>
</comment>
<feature type="transmembrane region" description="Helical" evidence="7">
    <location>
        <begin position="62"/>
        <end position="82"/>
    </location>
</feature>
<dbReference type="Pfam" id="PF00664">
    <property type="entry name" value="ABC_membrane"/>
    <property type="match status" value="1"/>
</dbReference>
<dbReference type="InterPro" id="IPR027417">
    <property type="entry name" value="P-loop_NTPase"/>
</dbReference>
<keyword evidence="2 7" id="KW-0812">Transmembrane</keyword>
<evidence type="ECO:0000256" key="1">
    <source>
        <dbReference type="ARBA" id="ARBA00004651"/>
    </source>
</evidence>
<dbReference type="PANTHER" id="PTHR24221:SF590">
    <property type="entry name" value="COMPONENT LINKED WITH THE ASSEMBLY OF CYTOCHROME' TRANSPORT TRANSMEMBRANE ATP-BINDING PROTEIN ABC TRANSPORTER CYDD-RELATED"/>
    <property type="match status" value="1"/>
</dbReference>
<dbReference type="SUPFAM" id="SSF52540">
    <property type="entry name" value="P-loop containing nucleoside triphosphate hydrolases"/>
    <property type="match status" value="1"/>
</dbReference>
<dbReference type="SUPFAM" id="SSF90123">
    <property type="entry name" value="ABC transporter transmembrane region"/>
    <property type="match status" value="1"/>
</dbReference>
<keyword evidence="3" id="KW-0547">Nucleotide-binding</keyword>
<dbReference type="Gene3D" id="1.20.1560.10">
    <property type="entry name" value="ABC transporter type 1, transmembrane domain"/>
    <property type="match status" value="1"/>
</dbReference>
<dbReference type="InterPro" id="IPR036640">
    <property type="entry name" value="ABC1_TM_sf"/>
</dbReference>
<organism evidence="10 11">
    <name type="scientific">Williamsia maris</name>
    <dbReference type="NCBI Taxonomy" id="72806"/>
    <lineage>
        <taxon>Bacteria</taxon>
        <taxon>Bacillati</taxon>
        <taxon>Actinomycetota</taxon>
        <taxon>Actinomycetes</taxon>
        <taxon>Mycobacteriales</taxon>
        <taxon>Nocardiaceae</taxon>
        <taxon>Williamsia</taxon>
    </lineage>
</organism>
<proteinExistence type="predicted"/>
<evidence type="ECO:0000313" key="11">
    <source>
        <dbReference type="Proteomes" id="UP001206895"/>
    </source>
</evidence>
<evidence type="ECO:0000259" key="8">
    <source>
        <dbReference type="PROSITE" id="PS50893"/>
    </source>
</evidence>
<feature type="transmembrane region" description="Helical" evidence="7">
    <location>
        <begin position="141"/>
        <end position="165"/>
    </location>
</feature>
<feature type="domain" description="ABC transmembrane type-1" evidence="9">
    <location>
        <begin position="26"/>
        <end position="313"/>
    </location>
</feature>
<dbReference type="SMART" id="SM00382">
    <property type="entry name" value="AAA"/>
    <property type="match status" value="1"/>
</dbReference>
<keyword evidence="6 7" id="KW-0472">Membrane</keyword>
<feature type="transmembrane region" description="Helical" evidence="7">
    <location>
        <begin position="250"/>
        <end position="278"/>
    </location>
</feature>
<keyword evidence="4 10" id="KW-0067">ATP-binding</keyword>
<gene>
    <name evidence="10" type="ORF">LX13_000914</name>
</gene>
<evidence type="ECO:0000313" key="10">
    <source>
        <dbReference type="EMBL" id="MCP2175107.1"/>
    </source>
</evidence>
<dbReference type="GO" id="GO:0005524">
    <property type="term" value="F:ATP binding"/>
    <property type="evidence" value="ECO:0007669"/>
    <property type="project" value="UniProtKB-KW"/>
</dbReference>
<evidence type="ECO:0000256" key="7">
    <source>
        <dbReference type="SAM" id="Phobius"/>
    </source>
</evidence>
<dbReference type="PANTHER" id="PTHR24221">
    <property type="entry name" value="ATP-BINDING CASSETTE SUB-FAMILY B"/>
    <property type="match status" value="1"/>
</dbReference>
<evidence type="ECO:0000256" key="2">
    <source>
        <dbReference type="ARBA" id="ARBA00022692"/>
    </source>
</evidence>
<evidence type="ECO:0000256" key="6">
    <source>
        <dbReference type="ARBA" id="ARBA00023136"/>
    </source>
</evidence>
<protein>
    <submittedName>
        <fullName evidence="10">ATP-binding cassette, subfamily C, CydD</fullName>
    </submittedName>
</protein>
<feature type="domain" description="ABC transporter" evidence="8">
    <location>
        <begin position="384"/>
        <end position="590"/>
    </location>
</feature>
<dbReference type="NCBIfam" id="TIGR02857">
    <property type="entry name" value="CydD"/>
    <property type="match status" value="1"/>
</dbReference>
<dbReference type="Gene3D" id="3.40.50.300">
    <property type="entry name" value="P-loop containing nucleotide triphosphate hydrolases"/>
    <property type="match status" value="1"/>
</dbReference>
<dbReference type="InterPro" id="IPR003593">
    <property type="entry name" value="AAA+_ATPase"/>
</dbReference>
<evidence type="ECO:0000256" key="5">
    <source>
        <dbReference type="ARBA" id="ARBA00022989"/>
    </source>
</evidence>
<dbReference type="InterPro" id="IPR011527">
    <property type="entry name" value="ABC1_TM_dom"/>
</dbReference>
<keyword evidence="5 7" id="KW-1133">Transmembrane helix</keyword>
<sequence length="590" mass="61349">MMSATSRPPIDPRLLRRSPSARRYVVITSAMGVVTAAAVVVGAVAIAAILSELVTDPSSQSLDAQAAHLGMVAAAFVVRVVATMGHDRYAHRASAAVIAELRGAALEALTDPARTSPRDLQRRRGDLMTVLTRGLEGLGPYLTSFVPSLVLSVTVTPAVIVVMAFTDLTSAVIVVVTLPLIPVFMVLIGLMTRERTRARLNAMNRQVAQLLDLVAGIPTLRALHRADEPVDRVGALGQANRRSTMGALRIAFLSGAVLELLATLCVAVVAVGIGLRLVYGEMSLNAGILALILAPEVYLPLRSVGTQFHNSEAGRTAADDVLAILDPPVGHVHPPVGHVHPLVGHVHPPVGHLQASSAQPTGSSAQLTPLSAQSMSATARSTGVEFVNLGIVDRDGWAPRGLTARCEPGVITVITGENGTGKSTTLQAIAGLIRPDEGAVLIGDTPVTGPSVGDIAWLAEPPVVVPGTVLDNLMLFDADRSAIDTAARAIGFDTVVRELRDGVDTLIGTGGVGISAGQRQRLALTRVLASPARLLLLDEPTAHLDDASEARVIDALRARAAAGDTVIVVSHRPAVLASAGHIIEMGAVHV</sequence>
<dbReference type="CDD" id="cd18584">
    <property type="entry name" value="ABC_6TM_AarD_CydD"/>
    <property type="match status" value="1"/>
</dbReference>
<feature type="transmembrane region" description="Helical" evidence="7">
    <location>
        <begin position="171"/>
        <end position="191"/>
    </location>
</feature>
<comment type="caution">
    <text evidence="10">The sequence shown here is derived from an EMBL/GenBank/DDBJ whole genome shotgun (WGS) entry which is preliminary data.</text>
</comment>
<name>A0ABT1HA28_9NOCA</name>
<dbReference type="Proteomes" id="UP001206895">
    <property type="component" value="Unassembled WGS sequence"/>
</dbReference>
<dbReference type="InterPro" id="IPR039421">
    <property type="entry name" value="Type_1_exporter"/>
</dbReference>
<reference evidence="10 11" key="1">
    <citation type="submission" date="2022-06" db="EMBL/GenBank/DDBJ databases">
        <title>Genomic Encyclopedia of Archaeal and Bacterial Type Strains, Phase II (KMG-II): from individual species to whole genera.</title>
        <authorList>
            <person name="Goeker M."/>
        </authorList>
    </citation>
    <scope>NUCLEOTIDE SEQUENCE [LARGE SCALE GENOMIC DNA]</scope>
    <source>
        <strain evidence="10 11">DSM 44693</strain>
    </source>
</reference>
<evidence type="ECO:0000256" key="4">
    <source>
        <dbReference type="ARBA" id="ARBA00022840"/>
    </source>
</evidence>
<keyword evidence="11" id="KW-1185">Reference proteome</keyword>
<dbReference type="InterPro" id="IPR003439">
    <property type="entry name" value="ABC_transporter-like_ATP-bd"/>
</dbReference>
<feature type="transmembrane region" description="Helical" evidence="7">
    <location>
        <begin position="24"/>
        <end position="50"/>
    </location>
</feature>